<dbReference type="Gene3D" id="3.10.180.10">
    <property type="entry name" value="2,3-Dihydroxybiphenyl 1,2-Dioxygenase, domain 1"/>
    <property type="match status" value="1"/>
</dbReference>
<accession>A0AAQ3QTT4</accession>
<sequence length="128" mass="14963">MNLNQITIPSHDVKRAVSFYERLGLRLIVDSAPRYVRFECPDGDSTFSIHHVEEEIFPGVMIYFECEDLDGEFDRLRKLGIEFDCSPTDQNWKWREAHLSDPDGNRLILFRAGVNRKNPPWRVNPIEG</sequence>
<dbReference type="KEGG" id="puo:RZN69_01125"/>
<evidence type="ECO:0000313" key="2">
    <source>
        <dbReference type="EMBL" id="WOO41671.1"/>
    </source>
</evidence>
<dbReference type="InterPro" id="IPR029068">
    <property type="entry name" value="Glyas_Bleomycin-R_OHBP_Dase"/>
</dbReference>
<reference evidence="2 3" key="1">
    <citation type="submission" date="2023-10" db="EMBL/GenBank/DDBJ databases">
        <title>Rubellicoccus peritrichatus gen. nov., sp. nov., isolated from an algae of coral reef tank.</title>
        <authorList>
            <person name="Luo J."/>
        </authorList>
    </citation>
    <scope>NUCLEOTIDE SEQUENCE [LARGE SCALE GENOMIC DNA]</scope>
    <source>
        <strain evidence="2 3">CR14</strain>
    </source>
</reference>
<dbReference type="InterPro" id="IPR037523">
    <property type="entry name" value="VOC_core"/>
</dbReference>
<keyword evidence="3" id="KW-1185">Reference proteome</keyword>
<organism evidence="2 3">
    <name type="scientific">Rubellicoccus peritrichatus</name>
    <dbReference type="NCBI Taxonomy" id="3080537"/>
    <lineage>
        <taxon>Bacteria</taxon>
        <taxon>Pseudomonadati</taxon>
        <taxon>Verrucomicrobiota</taxon>
        <taxon>Opitutia</taxon>
        <taxon>Puniceicoccales</taxon>
        <taxon>Cerasicoccaceae</taxon>
        <taxon>Rubellicoccus</taxon>
    </lineage>
</organism>
<dbReference type="InterPro" id="IPR004360">
    <property type="entry name" value="Glyas_Fos-R_dOase_dom"/>
</dbReference>
<dbReference type="SUPFAM" id="SSF54593">
    <property type="entry name" value="Glyoxalase/Bleomycin resistance protein/Dihydroxybiphenyl dioxygenase"/>
    <property type="match status" value="1"/>
</dbReference>
<dbReference type="EMBL" id="CP136920">
    <property type="protein sequence ID" value="WOO41671.1"/>
    <property type="molecule type" value="Genomic_DNA"/>
</dbReference>
<dbReference type="Proteomes" id="UP001304300">
    <property type="component" value="Chromosome"/>
</dbReference>
<feature type="domain" description="VOC" evidence="1">
    <location>
        <begin position="2"/>
        <end position="112"/>
    </location>
</feature>
<proteinExistence type="predicted"/>
<dbReference type="Pfam" id="PF00903">
    <property type="entry name" value="Glyoxalase"/>
    <property type="match status" value="1"/>
</dbReference>
<dbReference type="RefSeq" id="WP_317834155.1">
    <property type="nucleotide sequence ID" value="NZ_CP136920.1"/>
</dbReference>
<dbReference type="AlphaFoldDB" id="A0AAQ3QTT4"/>
<protein>
    <submittedName>
        <fullName evidence="2">VOC family protein</fullName>
    </submittedName>
</protein>
<dbReference type="PROSITE" id="PS51819">
    <property type="entry name" value="VOC"/>
    <property type="match status" value="1"/>
</dbReference>
<gene>
    <name evidence="2" type="ORF">RZN69_01125</name>
</gene>
<evidence type="ECO:0000259" key="1">
    <source>
        <dbReference type="PROSITE" id="PS51819"/>
    </source>
</evidence>
<evidence type="ECO:0000313" key="3">
    <source>
        <dbReference type="Proteomes" id="UP001304300"/>
    </source>
</evidence>
<name>A0AAQ3QTT4_9BACT</name>